<accession>A0ABN3V9F2</accession>
<dbReference type="InterPro" id="IPR049975">
    <property type="entry name" value="SAV_915-like_dom"/>
</dbReference>
<reference evidence="3 4" key="1">
    <citation type="journal article" date="2019" name="Int. J. Syst. Evol. Microbiol.">
        <title>The Global Catalogue of Microorganisms (GCM) 10K type strain sequencing project: providing services to taxonomists for standard genome sequencing and annotation.</title>
        <authorList>
            <consortium name="The Broad Institute Genomics Platform"/>
            <consortium name="The Broad Institute Genome Sequencing Center for Infectious Disease"/>
            <person name="Wu L."/>
            <person name="Ma J."/>
        </authorList>
    </citation>
    <scope>NUCLEOTIDE SEQUENCE [LARGE SCALE GENOMIC DNA]</scope>
    <source>
        <strain evidence="3 4">JCM 9383</strain>
    </source>
</reference>
<gene>
    <name evidence="3" type="ORF">GCM10010470_18740</name>
</gene>
<protein>
    <recommendedName>
        <fullName evidence="2">SseB protein N-terminal domain-containing protein</fullName>
    </recommendedName>
</protein>
<keyword evidence="4" id="KW-1185">Reference proteome</keyword>
<dbReference type="RefSeq" id="WP_344679126.1">
    <property type="nucleotide sequence ID" value="NZ_BAAAUX010000011.1"/>
</dbReference>
<sequence>MAGRETFGTGSPDPSGPVPEDLDDAFEDPPQAFVPCKPVKAGSAEATVELRRTTTGELALPTFTSLRRFVEGCGDRQPWIAVARADVQKIAEQVGAEVVLEDVALPDTERRTGNE</sequence>
<evidence type="ECO:0000259" key="2">
    <source>
        <dbReference type="Pfam" id="PF07179"/>
    </source>
</evidence>
<dbReference type="NCBIfam" id="NF042914">
    <property type="entry name" value="SAV915_dom"/>
    <property type="match status" value="1"/>
</dbReference>
<dbReference type="Pfam" id="PF07179">
    <property type="entry name" value="SseB"/>
    <property type="match status" value="1"/>
</dbReference>
<comment type="caution">
    <text evidence="3">The sequence shown here is derived from an EMBL/GenBank/DDBJ whole genome shotgun (WGS) entry which is preliminary data.</text>
</comment>
<dbReference type="EMBL" id="BAAAUX010000011">
    <property type="protein sequence ID" value="GAA2784914.1"/>
    <property type="molecule type" value="Genomic_DNA"/>
</dbReference>
<organism evidence="3 4">
    <name type="scientific">Saccharopolyspora taberi</name>
    <dbReference type="NCBI Taxonomy" id="60895"/>
    <lineage>
        <taxon>Bacteria</taxon>
        <taxon>Bacillati</taxon>
        <taxon>Actinomycetota</taxon>
        <taxon>Actinomycetes</taxon>
        <taxon>Pseudonocardiales</taxon>
        <taxon>Pseudonocardiaceae</taxon>
        <taxon>Saccharopolyspora</taxon>
    </lineage>
</organism>
<feature type="domain" description="SseB protein N-terminal" evidence="2">
    <location>
        <begin position="33"/>
        <end position="100"/>
    </location>
</feature>
<dbReference type="InterPro" id="IPR009839">
    <property type="entry name" value="SseB_N"/>
</dbReference>
<name>A0ABN3V9F2_9PSEU</name>
<evidence type="ECO:0000313" key="4">
    <source>
        <dbReference type="Proteomes" id="UP001500979"/>
    </source>
</evidence>
<proteinExistence type="predicted"/>
<feature type="region of interest" description="Disordered" evidence="1">
    <location>
        <begin position="1"/>
        <end position="37"/>
    </location>
</feature>
<evidence type="ECO:0000313" key="3">
    <source>
        <dbReference type="EMBL" id="GAA2784914.1"/>
    </source>
</evidence>
<dbReference type="Proteomes" id="UP001500979">
    <property type="component" value="Unassembled WGS sequence"/>
</dbReference>
<evidence type="ECO:0000256" key="1">
    <source>
        <dbReference type="SAM" id="MobiDB-lite"/>
    </source>
</evidence>